<accession>A0AAE0VVL1</accession>
<dbReference type="PANTHER" id="PTHR31849">
    <property type="entry name" value="CYSTEINE-RICH PDF MOTIF DOMAIN-CONTAINING PROTEIN 1"/>
    <property type="match status" value="1"/>
</dbReference>
<feature type="domain" description="Cysteine-rich DPF motif" evidence="3">
    <location>
        <begin position="32"/>
        <end position="123"/>
    </location>
</feature>
<dbReference type="Pfam" id="PF10170">
    <property type="entry name" value="C6_DPF"/>
    <property type="match status" value="1"/>
</dbReference>
<evidence type="ECO:0000256" key="2">
    <source>
        <dbReference type="ARBA" id="ARBA00014801"/>
    </source>
</evidence>
<organism evidence="4 5">
    <name type="scientific">Potamilus streckersoni</name>
    <dbReference type="NCBI Taxonomy" id="2493646"/>
    <lineage>
        <taxon>Eukaryota</taxon>
        <taxon>Metazoa</taxon>
        <taxon>Spiralia</taxon>
        <taxon>Lophotrochozoa</taxon>
        <taxon>Mollusca</taxon>
        <taxon>Bivalvia</taxon>
        <taxon>Autobranchia</taxon>
        <taxon>Heteroconchia</taxon>
        <taxon>Palaeoheterodonta</taxon>
        <taxon>Unionida</taxon>
        <taxon>Unionoidea</taxon>
        <taxon>Unionidae</taxon>
        <taxon>Ambleminae</taxon>
        <taxon>Lampsilini</taxon>
        <taxon>Potamilus</taxon>
    </lineage>
</organism>
<dbReference type="EMBL" id="JAEAOA010000751">
    <property type="protein sequence ID" value="KAK3590822.1"/>
    <property type="molecule type" value="Genomic_DNA"/>
</dbReference>
<proteinExistence type="inferred from homology"/>
<comment type="similarity">
    <text evidence="1">Belongs to the CDPF1 family.</text>
</comment>
<dbReference type="PRINTS" id="PR01995">
    <property type="entry name" value="UPF0595"/>
</dbReference>
<protein>
    <recommendedName>
        <fullName evidence="2">Cysteine-rich DPF motif domain-containing protein 1</fullName>
    </recommendedName>
</protein>
<name>A0AAE0VVL1_9BIVA</name>
<dbReference type="Proteomes" id="UP001195483">
    <property type="component" value="Unassembled WGS sequence"/>
</dbReference>
<dbReference type="InterPro" id="IPR042426">
    <property type="entry name" value="CDPF1"/>
</dbReference>
<evidence type="ECO:0000313" key="5">
    <source>
        <dbReference type="Proteomes" id="UP001195483"/>
    </source>
</evidence>
<evidence type="ECO:0000313" key="4">
    <source>
        <dbReference type="EMBL" id="KAK3590822.1"/>
    </source>
</evidence>
<reference evidence="4" key="3">
    <citation type="submission" date="2023-05" db="EMBL/GenBank/DDBJ databases">
        <authorList>
            <person name="Smith C.H."/>
        </authorList>
    </citation>
    <scope>NUCLEOTIDE SEQUENCE</scope>
    <source>
        <strain evidence="4">CHS0354</strain>
        <tissue evidence="4">Mantle</tissue>
    </source>
</reference>
<dbReference type="AlphaFoldDB" id="A0AAE0VVL1"/>
<dbReference type="PANTHER" id="PTHR31849:SF1">
    <property type="entry name" value="CYSTEINE-RICH DPF MOTIF DOMAIN-CONTAINING PROTEIN 1"/>
    <property type="match status" value="1"/>
</dbReference>
<comment type="caution">
    <text evidence="4">The sequence shown here is derived from an EMBL/GenBank/DDBJ whole genome shotgun (WGS) entry which is preliminary data.</text>
</comment>
<reference evidence="4" key="1">
    <citation type="journal article" date="2021" name="Genome Biol. Evol.">
        <title>A High-Quality Reference Genome for a Parasitic Bivalve with Doubly Uniparental Inheritance (Bivalvia: Unionida).</title>
        <authorList>
            <person name="Smith C.H."/>
        </authorList>
    </citation>
    <scope>NUCLEOTIDE SEQUENCE</scope>
    <source>
        <strain evidence="4">CHS0354</strain>
    </source>
</reference>
<evidence type="ECO:0000259" key="3">
    <source>
        <dbReference type="Pfam" id="PF10170"/>
    </source>
</evidence>
<keyword evidence="5" id="KW-1185">Reference proteome</keyword>
<gene>
    <name evidence="4" type="ORF">CHS0354_012415</name>
</gene>
<reference evidence="4" key="2">
    <citation type="journal article" date="2021" name="Genome Biol. Evol.">
        <title>Developing a high-quality reference genome for a parasitic bivalve with doubly uniparental inheritance (Bivalvia: Unionida).</title>
        <authorList>
            <person name="Smith C.H."/>
        </authorList>
    </citation>
    <scope>NUCLEOTIDE SEQUENCE</scope>
    <source>
        <strain evidence="4">CHS0354</strain>
        <tissue evidence="4">Mantle</tissue>
    </source>
</reference>
<sequence length="129" mass="14836">MLDSKQNPLSCMFNVKKMISPLSDEVKMSKEFICSSCNFKTKYHYFGKKPPFVKSFMMMEEAYIMKDPFSSEGGIIPLGSHCTICGKSVCLSQECSIFYTRRFCVHCVKENISEFPPEIQTEVVKKKNK</sequence>
<dbReference type="InterPro" id="IPR018785">
    <property type="entry name" value="CDPF1_dom"/>
</dbReference>
<evidence type="ECO:0000256" key="1">
    <source>
        <dbReference type="ARBA" id="ARBA00007917"/>
    </source>
</evidence>